<dbReference type="GO" id="GO:0016671">
    <property type="term" value="F:oxidoreductase activity, acting on a sulfur group of donors, disulfide as acceptor"/>
    <property type="evidence" value="ECO:0007669"/>
    <property type="project" value="InterPro"/>
</dbReference>
<name>A0A6P8E2D0_PUNGR</name>
<dbReference type="OrthoDB" id="958254at2759"/>
<evidence type="ECO:0000313" key="5">
    <source>
        <dbReference type="RefSeq" id="XP_031399018.1"/>
    </source>
</evidence>
<evidence type="ECO:0000256" key="3">
    <source>
        <dbReference type="SAM" id="SignalP"/>
    </source>
</evidence>
<dbReference type="PANTHER" id="PTHR13234">
    <property type="entry name" value="GAMMA-INTERFERON INDUCIBLE LYSOSOMAL THIOL REDUCTASE GILT"/>
    <property type="match status" value="1"/>
</dbReference>
<dbReference type="PANTHER" id="PTHR13234:SF64">
    <property type="entry name" value="SAPOSIN A-TYPE DOMAIN-CONTAINING PROTEIN"/>
    <property type="match status" value="1"/>
</dbReference>
<dbReference type="AlphaFoldDB" id="A0A6P8E2D0"/>
<sequence length="263" mass="29420">MGFPMSGTTVLYLILISAESILTHVESSVPTAPNWVRATAGPKVNLALYYESLCPYSAGFITNDLVKAVQTPDIERVINLRLVPWGNARVNRSTKAVLCQHGERECYLNTIHACAIQSWPDQKTHFEFISCIEAKAFEEYDSGSRETIWKTCCKQLELDTSLISKCYNSGLGTKPNECSSNCIMEQRRIGSVLRTSLYLGWWSTVNRSATTPTSCATSASTTKDQLLPKLASKSHPSQLEETTQAVESHHKRIENYQITRNNY</sequence>
<keyword evidence="2" id="KW-0325">Glycoprotein</keyword>
<comment type="similarity">
    <text evidence="1">Belongs to the GILT family.</text>
</comment>
<dbReference type="Pfam" id="PF03227">
    <property type="entry name" value="GILT"/>
    <property type="match status" value="1"/>
</dbReference>
<accession>A0A6P8E2D0</accession>
<gene>
    <name evidence="5" type="primary">LOC116209505</name>
</gene>
<evidence type="ECO:0000313" key="4">
    <source>
        <dbReference type="Proteomes" id="UP000515151"/>
    </source>
</evidence>
<organism evidence="4 5">
    <name type="scientific">Punica granatum</name>
    <name type="common">Pomegranate</name>
    <dbReference type="NCBI Taxonomy" id="22663"/>
    <lineage>
        <taxon>Eukaryota</taxon>
        <taxon>Viridiplantae</taxon>
        <taxon>Streptophyta</taxon>
        <taxon>Embryophyta</taxon>
        <taxon>Tracheophyta</taxon>
        <taxon>Spermatophyta</taxon>
        <taxon>Magnoliopsida</taxon>
        <taxon>eudicotyledons</taxon>
        <taxon>Gunneridae</taxon>
        <taxon>Pentapetalae</taxon>
        <taxon>rosids</taxon>
        <taxon>malvids</taxon>
        <taxon>Myrtales</taxon>
        <taxon>Lythraceae</taxon>
        <taxon>Punica</taxon>
    </lineage>
</organism>
<dbReference type="RefSeq" id="XP_031399018.1">
    <property type="nucleotide sequence ID" value="XM_031543158.1"/>
</dbReference>
<protein>
    <submittedName>
        <fullName evidence="5">Uncharacterized protein LOC116209505 isoform X1</fullName>
    </submittedName>
</protein>
<evidence type="ECO:0000256" key="1">
    <source>
        <dbReference type="ARBA" id="ARBA00005679"/>
    </source>
</evidence>
<proteinExistence type="inferred from homology"/>
<dbReference type="Proteomes" id="UP000515151">
    <property type="component" value="Chromosome 5"/>
</dbReference>
<reference evidence="4" key="1">
    <citation type="journal article" date="2020" name="Plant Biotechnol. J.">
        <title>The pomegranate (Punica granatum L.) draft genome dissects genetic divergence between soft- and hard-seeded cultivars.</title>
        <authorList>
            <person name="Luo X."/>
            <person name="Li H."/>
            <person name="Wu Z."/>
            <person name="Yao W."/>
            <person name="Zhao P."/>
            <person name="Cao D."/>
            <person name="Yu H."/>
            <person name="Li K."/>
            <person name="Poudel K."/>
            <person name="Zhao D."/>
            <person name="Zhang F."/>
            <person name="Xia X."/>
            <person name="Chen L."/>
            <person name="Wang Q."/>
            <person name="Jing D."/>
            <person name="Cao S."/>
        </authorList>
    </citation>
    <scope>NUCLEOTIDE SEQUENCE [LARGE SCALE GENOMIC DNA]</scope>
    <source>
        <strain evidence="4">cv. Tunisia</strain>
    </source>
</reference>
<feature type="chain" id="PRO_5028430055" evidence="3">
    <location>
        <begin position="28"/>
        <end position="263"/>
    </location>
</feature>
<keyword evidence="3" id="KW-0732">Signal</keyword>
<dbReference type="GeneID" id="116209505"/>
<reference evidence="5" key="2">
    <citation type="submission" date="2025-08" db="UniProtKB">
        <authorList>
            <consortium name="RefSeq"/>
        </authorList>
    </citation>
    <scope>IDENTIFICATION</scope>
    <source>
        <tissue evidence="5">Leaf</tissue>
    </source>
</reference>
<feature type="signal peptide" evidence="3">
    <location>
        <begin position="1"/>
        <end position="27"/>
    </location>
</feature>
<evidence type="ECO:0000256" key="2">
    <source>
        <dbReference type="ARBA" id="ARBA00023180"/>
    </source>
</evidence>
<keyword evidence="4" id="KW-1185">Reference proteome</keyword>
<dbReference type="InterPro" id="IPR004911">
    <property type="entry name" value="Interferon-induced_GILT"/>
</dbReference>